<reference evidence="3" key="1">
    <citation type="journal article" date="2019" name="Int. J. Syst. Evol. Microbiol.">
        <title>The Global Catalogue of Microorganisms (GCM) 10K type strain sequencing project: providing services to taxonomists for standard genome sequencing and annotation.</title>
        <authorList>
            <consortium name="The Broad Institute Genomics Platform"/>
            <consortium name="The Broad Institute Genome Sequencing Center for Infectious Disease"/>
            <person name="Wu L."/>
            <person name="Ma J."/>
        </authorList>
    </citation>
    <scope>NUCLEOTIDE SEQUENCE [LARGE SCALE GENOMIC DNA]</scope>
    <source>
        <strain evidence="3">CCUG 53252</strain>
    </source>
</reference>
<evidence type="ECO:0000313" key="2">
    <source>
        <dbReference type="EMBL" id="MFC3849076.1"/>
    </source>
</evidence>
<feature type="transmembrane region" description="Helical" evidence="1">
    <location>
        <begin position="148"/>
        <end position="168"/>
    </location>
</feature>
<keyword evidence="3" id="KW-1185">Reference proteome</keyword>
<keyword evidence="1" id="KW-0472">Membrane</keyword>
<organism evidence="2 3">
    <name type="scientific">Corynebacterium hansenii</name>
    <dbReference type="NCBI Taxonomy" id="394964"/>
    <lineage>
        <taxon>Bacteria</taxon>
        <taxon>Bacillati</taxon>
        <taxon>Actinomycetota</taxon>
        <taxon>Actinomycetes</taxon>
        <taxon>Mycobacteriales</taxon>
        <taxon>Corynebacteriaceae</taxon>
        <taxon>Corynebacterium</taxon>
    </lineage>
</organism>
<keyword evidence="1" id="KW-0812">Transmembrane</keyword>
<feature type="transmembrane region" description="Helical" evidence="1">
    <location>
        <begin position="28"/>
        <end position="47"/>
    </location>
</feature>
<proteinExistence type="predicted"/>
<name>A0ABV7ZNW0_9CORY</name>
<evidence type="ECO:0000313" key="3">
    <source>
        <dbReference type="Proteomes" id="UP001595751"/>
    </source>
</evidence>
<accession>A0ABV7ZNW0</accession>
<feature type="transmembrane region" description="Helical" evidence="1">
    <location>
        <begin position="93"/>
        <end position="112"/>
    </location>
</feature>
<keyword evidence="1" id="KW-1133">Transmembrane helix</keyword>
<sequence length="198" mass="21706">MNTNPRRDTARDTARDDRAADSRTSKSFFAAMMKTSCLWLPFVAFMFRSGLTGGGGWLTAYLLLLWTPAFWVLDASLAIVAHVRWREGAIVGGFSRFAICAWWFLAALPVMIPGDLTDQKGLSNPFLDWLLTWLPVAPRASYDEGLDIALGAAVIAFLWWVVTMASVATSKPSTPTLAAVRRAARTGPWPPDQGNAGR</sequence>
<evidence type="ECO:0000256" key="1">
    <source>
        <dbReference type="SAM" id="Phobius"/>
    </source>
</evidence>
<feature type="transmembrane region" description="Helical" evidence="1">
    <location>
        <begin position="59"/>
        <end position="81"/>
    </location>
</feature>
<dbReference type="EMBL" id="JBHRZN010000001">
    <property type="protein sequence ID" value="MFC3849076.1"/>
    <property type="molecule type" value="Genomic_DNA"/>
</dbReference>
<dbReference type="RefSeq" id="WP_290291299.1">
    <property type="nucleotide sequence ID" value="NZ_CP047211.1"/>
</dbReference>
<gene>
    <name evidence="2" type="ORF">ACFORJ_02695</name>
</gene>
<comment type="caution">
    <text evidence="2">The sequence shown here is derived from an EMBL/GenBank/DDBJ whole genome shotgun (WGS) entry which is preliminary data.</text>
</comment>
<protein>
    <submittedName>
        <fullName evidence="2">Uncharacterized protein</fullName>
    </submittedName>
</protein>
<dbReference type="Proteomes" id="UP001595751">
    <property type="component" value="Unassembled WGS sequence"/>
</dbReference>